<organism evidence="2 3">
    <name type="scientific">Dendrothele bispora (strain CBS 962.96)</name>
    <dbReference type="NCBI Taxonomy" id="1314807"/>
    <lineage>
        <taxon>Eukaryota</taxon>
        <taxon>Fungi</taxon>
        <taxon>Dikarya</taxon>
        <taxon>Basidiomycota</taxon>
        <taxon>Agaricomycotina</taxon>
        <taxon>Agaricomycetes</taxon>
        <taxon>Agaricomycetidae</taxon>
        <taxon>Agaricales</taxon>
        <taxon>Agaricales incertae sedis</taxon>
        <taxon>Dendrothele</taxon>
    </lineage>
</organism>
<evidence type="ECO:0000256" key="1">
    <source>
        <dbReference type="SAM" id="MobiDB-lite"/>
    </source>
</evidence>
<evidence type="ECO:0000313" key="3">
    <source>
        <dbReference type="Proteomes" id="UP000297245"/>
    </source>
</evidence>
<feature type="compositionally biased region" description="Polar residues" evidence="1">
    <location>
        <begin position="181"/>
        <end position="191"/>
    </location>
</feature>
<gene>
    <name evidence="2" type="ORF">K435DRAFT_773525</name>
</gene>
<dbReference type="AlphaFoldDB" id="A0A4S8MSA0"/>
<protein>
    <submittedName>
        <fullName evidence="2">Uncharacterized protein</fullName>
    </submittedName>
</protein>
<keyword evidence="3" id="KW-1185">Reference proteome</keyword>
<feature type="region of interest" description="Disordered" evidence="1">
    <location>
        <begin position="162"/>
        <end position="193"/>
    </location>
</feature>
<feature type="compositionally biased region" description="Low complexity" evidence="1">
    <location>
        <begin position="327"/>
        <end position="338"/>
    </location>
</feature>
<proteinExistence type="predicted"/>
<feature type="compositionally biased region" description="Low complexity" evidence="1">
    <location>
        <begin position="396"/>
        <end position="432"/>
    </location>
</feature>
<feature type="compositionally biased region" description="Polar residues" evidence="1">
    <location>
        <begin position="553"/>
        <end position="562"/>
    </location>
</feature>
<dbReference type="EMBL" id="ML179045">
    <property type="protein sequence ID" value="THV06033.1"/>
    <property type="molecule type" value="Genomic_DNA"/>
</dbReference>
<feature type="compositionally biased region" description="Polar residues" evidence="1">
    <location>
        <begin position="453"/>
        <end position="472"/>
    </location>
</feature>
<sequence length="577" mass="61382">MNRPRPSVLAQFDPLLSEDPLSDNAEEEYDSEKENSVPDQFALLNNPRRDHAMPPRLTRRLVDVGDVTILDASLDEDENESSMEMQTPKRRPEFKSQSRTVTPRTPLAEIPVDYEPSPLPRKKLIKRDFPLKPSLGAERLPPSSSLSSLIDAVNLAGTSFARSHSGPSVHALPPEIKIQPSEPSLGSSLIQETPPPFDMAASVAIPRSDISLLAPRTPKSSSSSASEERARYSLDLNTSFNLQASDTSFDLLNDKISFLDEKGPGMMSFSNADETMIDFDGMSGQQIAYTPTRDNDEKEDVTPTQEAPVRKPGSPILPLAEANRQQSPSSPTPLLESENQPPADFAPIVTKQSLATPVVPRNTAPTIPALRVVKRAKRLDKPALVADTGLKKSPPSSDSEISSAASSRSGSARKSSSSSSSSVASAATRQSSPPSPTFKAIRCPGGPMRIPISESSVPGVKSTTMAGATKSTPPIRFGGGSGPRRVPLPEVSSQSSQDSTLTAKANSNAKPVRSTATKTTSLSGVPRPVSAMGSAPVVSRLPAPSGIARRKPTTTTTSNVGSNAPVRGPTRRYGFGQ</sequence>
<feature type="compositionally biased region" description="Acidic residues" evidence="1">
    <location>
        <begin position="20"/>
        <end position="31"/>
    </location>
</feature>
<name>A0A4S8MSA0_DENBC</name>
<feature type="region of interest" description="Disordered" evidence="1">
    <location>
        <begin position="1"/>
        <end position="39"/>
    </location>
</feature>
<feature type="region of interest" description="Disordered" evidence="1">
    <location>
        <begin position="283"/>
        <end position="577"/>
    </location>
</feature>
<accession>A0A4S8MSA0</accession>
<evidence type="ECO:0000313" key="2">
    <source>
        <dbReference type="EMBL" id="THV06033.1"/>
    </source>
</evidence>
<dbReference type="Proteomes" id="UP000297245">
    <property type="component" value="Unassembled WGS sequence"/>
</dbReference>
<feature type="region of interest" description="Disordered" evidence="1">
    <location>
        <begin position="72"/>
        <end position="119"/>
    </location>
</feature>
<feature type="compositionally biased region" description="Polar residues" evidence="1">
    <location>
        <begin position="491"/>
        <end position="523"/>
    </location>
</feature>
<dbReference type="OrthoDB" id="3266894at2759"/>
<feature type="region of interest" description="Disordered" evidence="1">
    <location>
        <begin position="208"/>
        <end position="230"/>
    </location>
</feature>
<reference evidence="2 3" key="1">
    <citation type="journal article" date="2019" name="Nat. Ecol. Evol.">
        <title>Megaphylogeny resolves global patterns of mushroom evolution.</title>
        <authorList>
            <person name="Varga T."/>
            <person name="Krizsan K."/>
            <person name="Foldi C."/>
            <person name="Dima B."/>
            <person name="Sanchez-Garcia M."/>
            <person name="Sanchez-Ramirez S."/>
            <person name="Szollosi G.J."/>
            <person name="Szarkandi J.G."/>
            <person name="Papp V."/>
            <person name="Albert L."/>
            <person name="Andreopoulos W."/>
            <person name="Angelini C."/>
            <person name="Antonin V."/>
            <person name="Barry K.W."/>
            <person name="Bougher N.L."/>
            <person name="Buchanan P."/>
            <person name="Buyck B."/>
            <person name="Bense V."/>
            <person name="Catcheside P."/>
            <person name="Chovatia M."/>
            <person name="Cooper J."/>
            <person name="Damon W."/>
            <person name="Desjardin D."/>
            <person name="Finy P."/>
            <person name="Geml J."/>
            <person name="Haridas S."/>
            <person name="Hughes K."/>
            <person name="Justo A."/>
            <person name="Karasinski D."/>
            <person name="Kautmanova I."/>
            <person name="Kiss B."/>
            <person name="Kocsube S."/>
            <person name="Kotiranta H."/>
            <person name="LaButti K.M."/>
            <person name="Lechner B.E."/>
            <person name="Liimatainen K."/>
            <person name="Lipzen A."/>
            <person name="Lukacs Z."/>
            <person name="Mihaltcheva S."/>
            <person name="Morgado L.N."/>
            <person name="Niskanen T."/>
            <person name="Noordeloos M.E."/>
            <person name="Ohm R.A."/>
            <person name="Ortiz-Santana B."/>
            <person name="Ovrebo C."/>
            <person name="Racz N."/>
            <person name="Riley R."/>
            <person name="Savchenko A."/>
            <person name="Shiryaev A."/>
            <person name="Soop K."/>
            <person name="Spirin V."/>
            <person name="Szebenyi C."/>
            <person name="Tomsovsky M."/>
            <person name="Tulloss R.E."/>
            <person name="Uehling J."/>
            <person name="Grigoriev I.V."/>
            <person name="Vagvolgyi C."/>
            <person name="Papp T."/>
            <person name="Martin F.M."/>
            <person name="Miettinen O."/>
            <person name="Hibbett D.S."/>
            <person name="Nagy L.G."/>
        </authorList>
    </citation>
    <scope>NUCLEOTIDE SEQUENCE [LARGE SCALE GENOMIC DNA]</scope>
    <source>
        <strain evidence="2 3">CBS 962.96</strain>
    </source>
</reference>